<dbReference type="GO" id="GO:0006508">
    <property type="term" value="P:proteolysis"/>
    <property type="evidence" value="ECO:0007669"/>
    <property type="project" value="UniProtKB-KW"/>
</dbReference>
<keyword evidence="3" id="KW-1185">Reference proteome</keyword>
<sequence length="145" mass="15891">MFDASTKPYLIRAIYEWCVDQGYTPYLAVQVDGRTRVPMEYVKNGQIVLNISYTATHKLKIDNDFIRFAARFNGVSRELKIPVEAVSGIFAKETGQGLFFQVGSPGAPIAGDTAPTSLPATPPRDEPPSPQSPKPARGSHLKVIK</sequence>
<dbReference type="RefSeq" id="WP_347307141.1">
    <property type="nucleotide sequence ID" value="NZ_JBAJEX010000002.1"/>
</dbReference>
<dbReference type="InterPro" id="IPR007481">
    <property type="entry name" value="SspB"/>
</dbReference>
<dbReference type="EMBL" id="JBAJEX010000002">
    <property type="protein sequence ID" value="MEO1766243.1"/>
    <property type="molecule type" value="Genomic_DNA"/>
</dbReference>
<protein>
    <submittedName>
        <fullName evidence="2">ClpXP protease specificity-enhancing factor</fullName>
    </submittedName>
</protein>
<gene>
    <name evidence="2" type="ORF">V6E02_03315</name>
</gene>
<dbReference type="SUPFAM" id="SSF101738">
    <property type="entry name" value="SspB-like"/>
    <property type="match status" value="1"/>
</dbReference>
<reference evidence="2 3" key="1">
    <citation type="submission" date="2024-02" db="EMBL/GenBank/DDBJ databases">
        <title>New thermophilic sulfur-oxidizing bacteria from a hot springs of the Uzon caldera (Kamchatka, Russia).</title>
        <authorList>
            <person name="Dukat A.M."/>
            <person name="Elcheninov A.G."/>
            <person name="Frolov E.N."/>
        </authorList>
    </citation>
    <scope>NUCLEOTIDE SEQUENCE [LARGE SCALE GENOMIC DNA]</scope>
    <source>
        <strain evidence="2 3">AK1</strain>
    </source>
</reference>
<keyword evidence="2" id="KW-0378">Hydrolase</keyword>
<organism evidence="2 3">
    <name type="scientific">Thiobacter aerophilum</name>
    <dbReference type="NCBI Taxonomy" id="3121275"/>
    <lineage>
        <taxon>Bacteria</taxon>
        <taxon>Pseudomonadati</taxon>
        <taxon>Pseudomonadota</taxon>
        <taxon>Betaproteobacteria</taxon>
        <taxon>Burkholderiales</taxon>
        <taxon>Thiobacteraceae</taxon>
        <taxon>Thiobacter</taxon>
    </lineage>
</organism>
<dbReference type="Pfam" id="PF04386">
    <property type="entry name" value="SspB"/>
    <property type="match status" value="1"/>
</dbReference>
<dbReference type="GO" id="GO:0008233">
    <property type="term" value="F:peptidase activity"/>
    <property type="evidence" value="ECO:0007669"/>
    <property type="project" value="UniProtKB-KW"/>
</dbReference>
<accession>A0ABV0EES7</accession>
<proteinExistence type="predicted"/>
<dbReference type="PANTHER" id="PTHR37486:SF1">
    <property type="entry name" value="STRINGENT STARVATION PROTEIN B"/>
    <property type="match status" value="1"/>
</dbReference>
<feature type="region of interest" description="Disordered" evidence="1">
    <location>
        <begin position="102"/>
        <end position="145"/>
    </location>
</feature>
<dbReference type="Gene3D" id="2.30.30.220">
    <property type="entry name" value="SspB-like"/>
    <property type="match status" value="1"/>
</dbReference>
<dbReference type="NCBIfam" id="NF008769">
    <property type="entry name" value="PRK11798.2-5"/>
    <property type="match status" value="1"/>
</dbReference>
<dbReference type="PIRSF" id="PIRSF005276">
    <property type="entry name" value="SspB"/>
    <property type="match status" value="1"/>
</dbReference>
<evidence type="ECO:0000256" key="1">
    <source>
        <dbReference type="SAM" id="MobiDB-lite"/>
    </source>
</evidence>
<dbReference type="InterPro" id="IPR036760">
    <property type="entry name" value="SspB-like_sf"/>
</dbReference>
<name>A0ABV0EES7_9BURK</name>
<dbReference type="Proteomes" id="UP001482231">
    <property type="component" value="Unassembled WGS sequence"/>
</dbReference>
<evidence type="ECO:0000313" key="3">
    <source>
        <dbReference type="Proteomes" id="UP001482231"/>
    </source>
</evidence>
<evidence type="ECO:0000313" key="2">
    <source>
        <dbReference type="EMBL" id="MEO1766243.1"/>
    </source>
</evidence>
<keyword evidence="2" id="KW-0645">Protease</keyword>
<dbReference type="PANTHER" id="PTHR37486">
    <property type="entry name" value="STRINGENT STARVATION PROTEIN B"/>
    <property type="match status" value="1"/>
</dbReference>
<comment type="caution">
    <text evidence="2">The sequence shown here is derived from an EMBL/GenBank/DDBJ whole genome shotgun (WGS) entry which is preliminary data.</text>
</comment>